<sequence>MTPTSQQPAGDGAVDCEPRAARWWPLLLLALGTAVTVAALAGGNRPAAVVAAVGFAGWAALARLVPDRDVVHDLLLPAADERDRRVQATASSAAAAALAPVLAVGAVLELAHGHAGPFTALAALHGAVSLGAQAWVRRRM</sequence>
<proteinExistence type="predicted"/>
<protein>
    <submittedName>
        <fullName evidence="2">Uncharacterized protein</fullName>
    </submittedName>
</protein>
<feature type="transmembrane region" description="Helical" evidence="1">
    <location>
        <begin position="86"/>
        <end position="108"/>
    </location>
</feature>
<keyword evidence="3" id="KW-1185">Reference proteome</keyword>
<dbReference type="AlphaFoldDB" id="A0A420XT77"/>
<keyword evidence="1" id="KW-0812">Transmembrane</keyword>
<evidence type="ECO:0000256" key="1">
    <source>
        <dbReference type="SAM" id="Phobius"/>
    </source>
</evidence>
<name>A0A420XT77_9ACTN</name>
<evidence type="ECO:0000313" key="3">
    <source>
        <dbReference type="Proteomes" id="UP000281955"/>
    </source>
</evidence>
<comment type="caution">
    <text evidence="2">The sequence shown here is derived from an EMBL/GenBank/DDBJ whole genome shotgun (WGS) entry which is preliminary data.</text>
</comment>
<keyword evidence="1" id="KW-0472">Membrane</keyword>
<feature type="transmembrane region" description="Helical" evidence="1">
    <location>
        <begin position="47"/>
        <end position="65"/>
    </location>
</feature>
<feature type="transmembrane region" description="Helical" evidence="1">
    <location>
        <begin position="23"/>
        <end position="41"/>
    </location>
</feature>
<keyword evidence="1" id="KW-1133">Transmembrane helix</keyword>
<evidence type="ECO:0000313" key="2">
    <source>
        <dbReference type="EMBL" id="RKS80028.1"/>
    </source>
</evidence>
<dbReference type="Proteomes" id="UP000281955">
    <property type="component" value="Unassembled WGS sequence"/>
</dbReference>
<dbReference type="RefSeq" id="WP_121191769.1">
    <property type="nucleotide sequence ID" value="NZ_RBWV01000009.1"/>
</dbReference>
<reference evidence="2 3" key="1">
    <citation type="submission" date="2018-10" db="EMBL/GenBank/DDBJ databases">
        <title>Genomic Encyclopedia of Archaeal and Bacterial Type Strains, Phase II (KMG-II): from individual species to whole genera.</title>
        <authorList>
            <person name="Goeker M."/>
        </authorList>
    </citation>
    <scope>NUCLEOTIDE SEQUENCE [LARGE SCALE GENOMIC DNA]</scope>
    <source>
        <strain evidence="2 3">RP-AC37</strain>
    </source>
</reference>
<accession>A0A420XT77</accession>
<feature type="transmembrane region" description="Helical" evidence="1">
    <location>
        <begin position="114"/>
        <end position="136"/>
    </location>
</feature>
<dbReference type="EMBL" id="RBWV01000009">
    <property type="protein sequence ID" value="RKS80028.1"/>
    <property type="molecule type" value="Genomic_DNA"/>
</dbReference>
<organism evidence="2 3">
    <name type="scientific">Motilibacter peucedani</name>
    <dbReference type="NCBI Taxonomy" id="598650"/>
    <lineage>
        <taxon>Bacteria</taxon>
        <taxon>Bacillati</taxon>
        <taxon>Actinomycetota</taxon>
        <taxon>Actinomycetes</taxon>
        <taxon>Motilibacterales</taxon>
        <taxon>Motilibacteraceae</taxon>
        <taxon>Motilibacter</taxon>
    </lineage>
</organism>
<dbReference type="InParanoid" id="A0A420XT77"/>
<gene>
    <name evidence="2" type="ORF">CLV35_0447</name>
</gene>